<dbReference type="CDD" id="cd00564">
    <property type="entry name" value="TMP_TenI"/>
    <property type="match status" value="1"/>
</dbReference>
<dbReference type="OrthoDB" id="9812206at2"/>
<proteinExistence type="inferred from homology"/>
<evidence type="ECO:0000313" key="15">
    <source>
        <dbReference type="EMBL" id="RGE70304.1"/>
    </source>
</evidence>
<evidence type="ECO:0000256" key="6">
    <source>
        <dbReference type="ARBA" id="ARBA00047334"/>
    </source>
</evidence>
<dbReference type="NCBIfam" id="TIGR00693">
    <property type="entry name" value="thiE"/>
    <property type="match status" value="1"/>
</dbReference>
<dbReference type="EC" id="2.5.1.3" evidence="9"/>
<gene>
    <name evidence="9 13" type="primary">thiE</name>
    <name evidence="14" type="ORF">B5F11_11210</name>
    <name evidence="15" type="ORF">DXC40_04440</name>
    <name evidence="13" type="ORF">ERS852551_02728</name>
</gene>
<dbReference type="GeneID" id="72464914"/>
<keyword evidence="5 9" id="KW-0784">Thiamine biosynthesis</keyword>
<feature type="binding site" evidence="9">
    <location>
        <begin position="137"/>
        <end position="139"/>
    </location>
    <ligand>
        <name>2-[(2R,5Z)-2-carboxy-4-methylthiazol-5(2H)-ylidene]ethyl phosphate</name>
        <dbReference type="ChEBI" id="CHEBI:62899"/>
    </ligand>
</feature>
<dbReference type="HAMAP" id="MF_00097">
    <property type="entry name" value="TMP_synthase"/>
    <property type="match status" value="1"/>
</dbReference>
<evidence type="ECO:0000313" key="14">
    <source>
        <dbReference type="EMBL" id="OUP68915.1"/>
    </source>
</evidence>
<dbReference type="InterPro" id="IPR034291">
    <property type="entry name" value="TMP_synthase"/>
</dbReference>
<comment type="function">
    <text evidence="9">Condenses 4-methyl-5-(beta-hydroxyethyl)thiazole monophosphate (THZ-P) and 2-methyl-4-amino-5-hydroxymethyl pyrimidine pyrophosphate (HMP-PP) to form thiamine monophosphate (TMP).</text>
</comment>
<evidence type="ECO:0000256" key="7">
    <source>
        <dbReference type="ARBA" id="ARBA00047851"/>
    </source>
</evidence>
<dbReference type="GO" id="GO:0004789">
    <property type="term" value="F:thiamine-phosphate diphosphorylase activity"/>
    <property type="evidence" value="ECO:0007669"/>
    <property type="project" value="UniProtKB-UniRule"/>
</dbReference>
<dbReference type="Proteomes" id="UP000196386">
    <property type="component" value="Unassembled WGS sequence"/>
</dbReference>
<evidence type="ECO:0000256" key="9">
    <source>
        <dbReference type="HAMAP-Rule" id="MF_00097"/>
    </source>
</evidence>
<feature type="binding site" evidence="9">
    <location>
        <position position="167"/>
    </location>
    <ligand>
        <name>2-[(2R,5Z)-2-carboxy-4-methylthiazol-5(2H)-ylidene]ethyl phosphate</name>
        <dbReference type="ChEBI" id="CHEBI:62899"/>
    </ligand>
</feature>
<organism evidence="13 16">
    <name type="scientific">Anaerotruncus colihominis</name>
    <dbReference type="NCBI Taxonomy" id="169435"/>
    <lineage>
        <taxon>Bacteria</taxon>
        <taxon>Bacillati</taxon>
        <taxon>Bacillota</taxon>
        <taxon>Clostridia</taxon>
        <taxon>Eubacteriales</taxon>
        <taxon>Oscillospiraceae</taxon>
        <taxon>Anaerotruncus</taxon>
    </lineage>
</organism>
<feature type="domain" description="Thiamine phosphate synthase/TenI" evidence="12">
    <location>
        <begin position="10"/>
        <end position="190"/>
    </location>
</feature>
<feature type="binding site" evidence="9">
    <location>
        <begin position="187"/>
        <end position="188"/>
    </location>
    <ligand>
        <name>2-[(2R,5Z)-2-carboxy-4-methylthiazol-5(2H)-ylidene]ethyl phosphate</name>
        <dbReference type="ChEBI" id="CHEBI:62899"/>
    </ligand>
</feature>
<keyword evidence="4 9" id="KW-0460">Magnesium</keyword>
<evidence type="ECO:0000256" key="8">
    <source>
        <dbReference type="ARBA" id="ARBA00047883"/>
    </source>
</evidence>
<evidence type="ECO:0000313" key="18">
    <source>
        <dbReference type="Proteomes" id="UP000260828"/>
    </source>
</evidence>
<feature type="binding site" evidence="9">
    <location>
        <begin position="40"/>
        <end position="44"/>
    </location>
    <ligand>
        <name>4-amino-2-methyl-5-(diphosphooxymethyl)pyrimidine</name>
        <dbReference type="ChEBI" id="CHEBI:57841"/>
    </ligand>
</feature>
<dbReference type="RefSeq" id="WP_024730075.1">
    <property type="nucleotide sequence ID" value="NZ_CABIWA010000001.1"/>
</dbReference>
<dbReference type="GO" id="GO:0000287">
    <property type="term" value="F:magnesium ion binding"/>
    <property type="evidence" value="ECO:0007669"/>
    <property type="project" value="UniProtKB-UniRule"/>
</dbReference>
<dbReference type="PANTHER" id="PTHR20857:SF15">
    <property type="entry name" value="THIAMINE-PHOSPHATE SYNTHASE"/>
    <property type="match status" value="1"/>
</dbReference>
<dbReference type="Gene3D" id="3.20.20.70">
    <property type="entry name" value="Aldolase class I"/>
    <property type="match status" value="1"/>
</dbReference>
<dbReference type="EMBL" id="NFKP01000013">
    <property type="protein sequence ID" value="OUP68915.1"/>
    <property type="molecule type" value="Genomic_DNA"/>
</dbReference>
<dbReference type="EMBL" id="QVME01000001">
    <property type="protein sequence ID" value="RGE70304.1"/>
    <property type="molecule type" value="Genomic_DNA"/>
</dbReference>
<dbReference type="GO" id="GO:0009228">
    <property type="term" value="P:thiamine biosynthetic process"/>
    <property type="evidence" value="ECO:0007669"/>
    <property type="project" value="UniProtKB-KW"/>
</dbReference>
<evidence type="ECO:0000259" key="12">
    <source>
        <dbReference type="Pfam" id="PF02581"/>
    </source>
</evidence>
<sequence length="213" mass="22745">MKVDSRSMLLYAVTDRAWLRGRALPALVEDAVRGGATFVQLREKEMEFAAFLDEARRVKAVTDRYHVPFVINDDIEVARACNADGVHIGQDDAAVSEARRILGPDKIIGVSAHTVDEARAAEQAGADYLGVGAVFSTSTKLDADIVTLQTLRGIRAAVSIPIVAIGGINVENMLQLKGSGIDGAAVVSALFAQQDVYAAAKRLYATSKELVFG</sequence>
<feature type="binding site" evidence="9">
    <location>
        <position position="111"/>
    </location>
    <ligand>
        <name>4-amino-2-methyl-5-(diphosphooxymethyl)pyrimidine</name>
        <dbReference type="ChEBI" id="CHEBI:57841"/>
    </ligand>
</feature>
<evidence type="ECO:0000313" key="17">
    <source>
        <dbReference type="Proteomes" id="UP000196386"/>
    </source>
</evidence>
<reference evidence="15 18" key="4">
    <citation type="submission" date="2018-08" db="EMBL/GenBank/DDBJ databases">
        <title>A genome reference for cultivated species of the human gut microbiota.</title>
        <authorList>
            <person name="Zou Y."/>
            <person name="Xue W."/>
            <person name="Luo G."/>
        </authorList>
    </citation>
    <scope>NUCLEOTIDE SEQUENCE [LARGE SCALE GENOMIC DNA]</scope>
    <source>
        <strain evidence="15 18">TF05-12AC</strain>
    </source>
</reference>
<evidence type="ECO:0000256" key="4">
    <source>
        <dbReference type="ARBA" id="ARBA00022842"/>
    </source>
</evidence>
<reference evidence="17" key="2">
    <citation type="submission" date="2017-04" db="EMBL/GenBank/DDBJ databases">
        <title>Function of individual gut microbiota members based on whole genome sequencing of pure cultures obtained from chicken caecum.</title>
        <authorList>
            <person name="Medvecky M."/>
            <person name="Cejkova D."/>
            <person name="Polansky O."/>
            <person name="Karasova D."/>
            <person name="Kubasova T."/>
            <person name="Cizek A."/>
            <person name="Rychlik I."/>
        </authorList>
    </citation>
    <scope>NUCLEOTIDE SEQUENCE [LARGE SCALE GENOMIC DNA]</scope>
    <source>
        <strain evidence="17">An175</strain>
    </source>
</reference>
<dbReference type="GO" id="GO:0009229">
    <property type="term" value="P:thiamine diphosphate biosynthetic process"/>
    <property type="evidence" value="ECO:0007669"/>
    <property type="project" value="UniProtKB-UniRule"/>
</dbReference>
<dbReference type="InterPro" id="IPR022998">
    <property type="entry name" value="ThiamineP_synth_TenI"/>
</dbReference>
<dbReference type="AlphaFoldDB" id="A0A174SS00"/>
<reference evidence="13 16" key="1">
    <citation type="submission" date="2015-09" db="EMBL/GenBank/DDBJ databases">
        <authorList>
            <consortium name="Pathogen Informatics"/>
        </authorList>
    </citation>
    <scope>NUCLEOTIDE SEQUENCE [LARGE SCALE GENOMIC DNA]</scope>
    <source>
        <strain evidence="13 16">2789STDY5834939</strain>
    </source>
</reference>
<evidence type="ECO:0000256" key="5">
    <source>
        <dbReference type="ARBA" id="ARBA00022977"/>
    </source>
</evidence>
<name>A0A174SS00_9FIRM</name>
<keyword evidence="2 9" id="KW-0808">Transferase</keyword>
<keyword evidence="3 9" id="KW-0479">Metal-binding</keyword>
<feature type="binding site" evidence="9">
    <location>
        <position position="72"/>
    </location>
    <ligand>
        <name>4-amino-2-methyl-5-(diphosphooxymethyl)pyrimidine</name>
        <dbReference type="ChEBI" id="CHEBI:57841"/>
    </ligand>
</feature>
<comment type="similarity">
    <text evidence="9 10">Belongs to the thiamine-phosphate synthase family.</text>
</comment>
<dbReference type="Proteomes" id="UP000260828">
    <property type="component" value="Unassembled WGS sequence"/>
</dbReference>
<evidence type="ECO:0000313" key="16">
    <source>
        <dbReference type="Proteomes" id="UP000095765"/>
    </source>
</evidence>
<evidence type="ECO:0000256" key="1">
    <source>
        <dbReference type="ARBA" id="ARBA00005165"/>
    </source>
</evidence>
<dbReference type="Proteomes" id="UP000095765">
    <property type="component" value="Unassembled WGS sequence"/>
</dbReference>
<protein>
    <recommendedName>
        <fullName evidence="9">Thiamine-phosphate synthase</fullName>
        <shortName evidence="9">TP synthase</shortName>
        <shortName evidence="9">TPS</shortName>
        <ecNumber evidence="9">2.5.1.3</ecNumber>
    </recommendedName>
    <alternativeName>
        <fullName evidence="9">Thiamine-phosphate pyrophosphorylase</fullName>
        <shortName evidence="9">TMP pyrophosphorylase</shortName>
        <shortName evidence="9">TMP-PPase</shortName>
    </alternativeName>
</protein>
<evidence type="ECO:0000256" key="10">
    <source>
        <dbReference type="RuleBase" id="RU003826"/>
    </source>
</evidence>
<reference evidence="14" key="3">
    <citation type="journal article" date="2018" name="BMC Genomics">
        <title>Whole genome sequencing and function prediction of 133 gut anaerobes isolated from chicken caecum in pure cultures.</title>
        <authorList>
            <person name="Medvecky M."/>
            <person name="Cejkova D."/>
            <person name="Polansky O."/>
            <person name="Karasova D."/>
            <person name="Kubasova T."/>
            <person name="Cizek A."/>
            <person name="Rychlik I."/>
        </authorList>
    </citation>
    <scope>NUCLEOTIDE SEQUENCE</scope>
    <source>
        <strain evidence="14">An175</strain>
    </source>
</reference>
<feature type="binding site" evidence="9">
    <location>
        <position position="140"/>
    </location>
    <ligand>
        <name>4-amino-2-methyl-5-(diphosphooxymethyl)pyrimidine</name>
        <dbReference type="ChEBI" id="CHEBI:57841"/>
    </ligand>
</feature>
<comment type="catalytic activity">
    <reaction evidence="8 9 10">
        <text>2-[(2R,5Z)-2-carboxy-4-methylthiazol-5(2H)-ylidene]ethyl phosphate + 4-amino-2-methyl-5-(diphosphooxymethyl)pyrimidine + 2 H(+) = thiamine phosphate + CO2 + diphosphate</text>
        <dbReference type="Rhea" id="RHEA:47844"/>
        <dbReference type="ChEBI" id="CHEBI:15378"/>
        <dbReference type="ChEBI" id="CHEBI:16526"/>
        <dbReference type="ChEBI" id="CHEBI:33019"/>
        <dbReference type="ChEBI" id="CHEBI:37575"/>
        <dbReference type="ChEBI" id="CHEBI:57841"/>
        <dbReference type="ChEBI" id="CHEBI:62899"/>
        <dbReference type="EC" id="2.5.1.3"/>
    </reaction>
</comment>
<evidence type="ECO:0000313" key="13">
    <source>
        <dbReference type="EMBL" id="CUQ00412.1"/>
    </source>
</evidence>
<dbReference type="FunFam" id="3.20.20.70:FF:000096">
    <property type="entry name" value="Thiamine-phosphate synthase"/>
    <property type="match status" value="1"/>
</dbReference>
<dbReference type="UniPathway" id="UPA00060">
    <property type="reaction ID" value="UER00141"/>
</dbReference>
<accession>A0A174SS00</accession>
<feature type="binding site" evidence="9">
    <location>
        <position position="73"/>
    </location>
    <ligand>
        <name>Mg(2+)</name>
        <dbReference type="ChEBI" id="CHEBI:18420"/>
    </ligand>
</feature>
<dbReference type="InterPro" id="IPR013785">
    <property type="entry name" value="Aldolase_TIM"/>
</dbReference>
<dbReference type="PANTHER" id="PTHR20857">
    <property type="entry name" value="THIAMINE-PHOSPHATE PYROPHOSPHORYLASE"/>
    <property type="match status" value="1"/>
</dbReference>
<dbReference type="EMBL" id="CZBE01000020">
    <property type="protein sequence ID" value="CUQ00412.1"/>
    <property type="molecule type" value="Genomic_DNA"/>
</dbReference>
<evidence type="ECO:0000256" key="3">
    <source>
        <dbReference type="ARBA" id="ARBA00022723"/>
    </source>
</evidence>
<dbReference type="InterPro" id="IPR036206">
    <property type="entry name" value="ThiamineP_synth_sf"/>
</dbReference>
<dbReference type="Pfam" id="PF02581">
    <property type="entry name" value="TMP-TENI"/>
    <property type="match status" value="1"/>
</dbReference>
<evidence type="ECO:0000256" key="11">
    <source>
        <dbReference type="RuleBase" id="RU004253"/>
    </source>
</evidence>
<feature type="binding site" evidence="9">
    <location>
        <position position="92"/>
    </location>
    <ligand>
        <name>Mg(2+)</name>
        <dbReference type="ChEBI" id="CHEBI:18420"/>
    </ligand>
</feature>
<comment type="pathway">
    <text evidence="1 9 11">Cofactor biosynthesis; thiamine diphosphate biosynthesis; thiamine phosphate from 4-amino-2-methyl-5-diphosphomethylpyrimidine and 4-methyl-5-(2-phosphoethyl)-thiazole: step 1/1.</text>
</comment>
<dbReference type="GO" id="GO:0005737">
    <property type="term" value="C:cytoplasm"/>
    <property type="evidence" value="ECO:0007669"/>
    <property type="project" value="TreeGrafter"/>
</dbReference>
<comment type="catalytic activity">
    <reaction evidence="7 9 10">
        <text>2-(2-carboxy-4-methylthiazol-5-yl)ethyl phosphate + 4-amino-2-methyl-5-(diphosphooxymethyl)pyrimidine + 2 H(+) = thiamine phosphate + CO2 + diphosphate</text>
        <dbReference type="Rhea" id="RHEA:47848"/>
        <dbReference type="ChEBI" id="CHEBI:15378"/>
        <dbReference type="ChEBI" id="CHEBI:16526"/>
        <dbReference type="ChEBI" id="CHEBI:33019"/>
        <dbReference type="ChEBI" id="CHEBI:37575"/>
        <dbReference type="ChEBI" id="CHEBI:57841"/>
        <dbReference type="ChEBI" id="CHEBI:62890"/>
        <dbReference type="EC" id="2.5.1.3"/>
    </reaction>
</comment>
<comment type="cofactor">
    <cofactor evidence="9">
        <name>Mg(2+)</name>
        <dbReference type="ChEBI" id="CHEBI:18420"/>
    </cofactor>
    <text evidence="9">Binds 1 Mg(2+) ion per subunit.</text>
</comment>
<comment type="catalytic activity">
    <reaction evidence="6 9 10">
        <text>4-methyl-5-(2-phosphooxyethyl)-thiazole + 4-amino-2-methyl-5-(diphosphooxymethyl)pyrimidine + H(+) = thiamine phosphate + diphosphate</text>
        <dbReference type="Rhea" id="RHEA:22328"/>
        <dbReference type="ChEBI" id="CHEBI:15378"/>
        <dbReference type="ChEBI" id="CHEBI:33019"/>
        <dbReference type="ChEBI" id="CHEBI:37575"/>
        <dbReference type="ChEBI" id="CHEBI:57841"/>
        <dbReference type="ChEBI" id="CHEBI:58296"/>
        <dbReference type="EC" id="2.5.1.3"/>
    </reaction>
</comment>
<evidence type="ECO:0000256" key="2">
    <source>
        <dbReference type="ARBA" id="ARBA00022679"/>
    </source>
</evidence>
<dbReference type="SUPFAM" id="SSF51391">
    <property type="entry name" value="Thiamin phosphate synthase"/>
    <property type="match status" value="1"/>
</dbReference>